<dbReference type="PANTHER" id="PTHR30451:SF21">
    <property type="entry name" value="FIMBRIAL USHER DOMAIN-CONTAINING PROTEIN YDET-RELATED"/>
    <property type="match status" value="1"/>
</dbReference>
<evidence type="ECO:0000256" key="1">
    <source>
        <dbReference type="ARBA" id="ARBA00004571"/>
    </source>
</evidence>
<dbReference type="FunFam" id="2.60.40.2610:FF:000001">
    <property type="entry name" value="Outer membrane fimbrial usher protein"/>
    <property type="match status" value="1"/>
</dbReference>
<dbReference type="AlphaFoldDB" id="A0A2D0IVZ2"/>
<dbReference type="InterPro" id="IPR025885">
    <property type="entry name" value="PapC_N"/>
</dbReference>
<dbReference type="Proteomes" id="UP000225833">
    <property type="component" value="Unassembled WGS sequence"/>
</dbReference>
<dbReference type="GO" id="GO:0009279">
    <property type="term" value="C:cell outer membrane"/>
    <property type="evidence" value="ECO:0007669"/>
    <property type="project" value="UniProtKB-SubCell"/>
</dbReference>
<comment type="subcellular location">
    <subcellularLocation>
        <location evidence="1">Cell outer membrane</location>
        <topology evidence="1">Multi-pass membrane protein</topology>
    </subcellularLocation>
</comment>
<feature type="domain" description="PapC-like C-terminal" evidence="10">
    <location>
        <begin position="772"/>
        <end position="834"/>
    </location>
</feature>
<dbReference type="Pfam" id="PF13953">
    <property type="entry name" value="PapC_C"/>
    <property type="match status" value="1"/>
</dbReference>
<dbReference type="GO" id="GO:0015473">
    <property type="term" value="F:fimbrial usher porin activity"/>
    <property type="evidence" value="ECO:0007669"/>
    <property type="project" value="InterPro"/>
</dbReference>
<dbReference type="InterPro" id="IPR025949">
    <property type="entry name" value="PapC-like_C"/>
</dbReference>
<comment type="similarity">
    <text evidence="2">Belongs to the fimbrial export usher family.</text>
</comment>
<evidence type="ECO:0000256" key="7">
    <source>
        <dbReference type="ARBA" id="ARBA00022729"/>
    </source>
</evidence>
<keyword evidence="6" id="KW-0812">Transmembrane</keyword>
<dbReference type="SUPFAM" id="SSF141729">
    <property type="entry name" value="FimD N-terminal domain-like"/>
    <property type="match status" value="1"/>
</dbReference>
<comment type="caution">
    <text evidence="12">The sequence shown here is derived from an EMBL/GenBank/DDBJ whole genome shotgun (WGS) entry which is preliminary data.</text>
</comment>
<name>A0A2D0IVZ2_XENBU</name>
<evidence type="ECO:0000313" key="12">
    <source>
        <dbReference type="EMBL" id="PHM26111.1"/>
    </source>
</evidence>
<organism evidence="12 13">
    <name type="scientific">Xenorhabdus budapestensis</name>
    <dbReference type="NCBI Taxonomy" id="290110"/>
    <lineage>
        <taxon>Bacteria</taxon>
        <taxon>Pseudomonadati</taxon>
        <taxon>Pseudomonadota</taxon>
        <taxon>Gammaproteobacteria</taxon>
        <taxon>Enterobacterales</taxon>
        <taxon>Morganellaceae</taxon>
        <taxon>Xenorhabdus</taxon>
    </lineage>
</organism>
<dbReference type="InterPro" id="IPR043142">
    <property type="entry name" value="PapC-like_C_sf"/>
</dbReference>
<dbReference type="InterPro" id="IPR037224">
    <property type="entry name" value="PapC_N_sf"/>
</dbReference>
<evidence type="ECO:0000256" key="4">
    <source>
        <dbReference type="ARBA" id="ARBA00022452"/>
    </source>
</evidence>
<evidence type="ECO:0000259" key="11">
    <source>
        <dbReference type="Pfam" id="PF13954"/>
    </source>
</evidence>
<keyword evidence="5" id="KW-1029">Fimbrium biogenesis</keyword>
<dbReference type="Gene3D" id="2.60.40.3110">
    <property type="match status" value="1"/>
</dbReference>
<sequence>MKDNKDKYWGLKIIFIKYKKSGSTIMPVCLLSVFILCFSVLLSLPVMAQDYFRLSALELNDTQSVIDLSVFSSPGGQLPGQYQVNIFLNGKEQETKQVNFIKLENGKLSPQLTVNNLKQFGVKMSAFPALMKLSPEQIIDDISEYIPQASDSFDFYGQRLDISIPQAALDNQARDTVASHLWQQGESVFLMSYNFSGSENHNKNTKNQSYFLNLQSGINIGPWRVRNQSVYDYDSGKNKGKSRFSSINSYIQRDIHGLKSQIILGETFTDGDIFESVPFIGASMTSDSLMLPGSQRGFAPIIRGLAQTNARVTIRQNNYVIYESYVPLGPFVITDLYSTSGSGDLEVTITEKDGRQRKFVQPFSSVPMMQREGQLKYQLTLGRYRYSDANADKPYFSEAAFIYGLSNRFSLLSGMQVAENYRAFNAGLGVGLGNFGAISLDMTLADARLPENEHKRGQSYRIQYTKSIEATGTSLTLAGYRYSTPEYYSFAETNEYSVRKDASRAQNKHSQLQLTLNQGMGDFGNLYVSAYQQDYWGKQGTNQSLSAGYNINLAGISYGLNLSYNTNHESIKSKDIQASFNVSIPLDKWLPNGWATYSISRNGHSQGSQQLAISGSALDDHALSYSIHGEHSNNMEGASGGASLGYSHSSGRVNLGYSYSDNSQSLNYGLSGGLVAHQDGITFSQSLGETVALVKAAGAAETKILNHSGIKTDSRGYAVIPSIEPYAYNRVALDTEMLADGVDLDNSVQHIVPTRGAVVAADFRVRQGHRILVTLRHNGKPVPFGASAALINSDSSGIVGDDGELYLNAVPEQAEIKVQWGKNKGQQCHAKTDLSVLPEKSGVLRLIADCRS</sequence>
<dbReference type="GO" id="GO:0009297">
    <property type="term" value="P:pilus assembly"/>
    <property type="evidence" value="ECO:0007669"/>
    <property type="project" value="InterPro"/>
</dbReference>
<dbReference type="Gene3D" id="2.60.40.2610">
    <property type="entry name" value="Outer membrane usher protein FimD, plug domain"/>
    <property type="match status" value="1"/>
</dbReference>
<keyword evidence="3" id="KW-0813">Transport</keyword>
<evidence type="ECO:0000256" key="6">
    <source>
        <dbReference type="ARBA" id="ARBA00022692"/>
    </source>
</evidence>
<dbReference type="EMBL" id="NIBS01000016">
    <property type="protein sequence ID" value="PHM26111.1"/>
    <property type="molecule type" value="Genomic_DNA"/>
</dbReference>
<dbReference type="Pfam" id="PF13954">
    <property type="entry name" value="PapC_N"/>
    <property type="match status" value="1"/>
</dbReference>
<proteinExistence type="inferred from homology"/>
<evidence type="ECO:0000256" key="9">
    <source>
        <dbReference type="ARBA" id="ARBA00023237"/>
    </source>
</evidence>
<feature type="domain" description="PapC N-terminal" evidence="11">
    <location>
        <begin position="52"/>
        <end position="196"/>
    </location>
</feature>
<keyword evidence="9" id="KW-0998">Cell outer membrane</keyword>
<dbReference type="Gene3D" id="3.10.20.410">
    <property type="match status" value="1"/>
</dbReference>
<keyword evidence="7" id="KW-0732">Signal</keyword>
<gene>
    <name evidence="12" type="ORF">Xbud_02757</name>
</gene>
<keyword evidence="8" id="KW-0472">Membrane</keyword>
<dbReference type="InterPro" id="IPR042186">
    <property type="entry name" value="FimD_plug_dom"/>
</dbReference>
<evidence type="ECO:0000256" key="8">
    <source>
        <dbReference type="ARBA" id="ARBA00023136"/>
    </source>
</evidence>
<evidence type="ECO:0000313" key="13">
    <source>
        <dbReference type="Proteomes" id="UP000225833"/>
    </source>
</evidence>
<dbReference type="Pfam" id="PF00577">
    <property type="entry name" value="Usher"/>
    <property type="match status" value="1"/>
</dbReference>
<evidence type="ECO:0000259" key="10">
    <source>
        <dbReference type="Pfam" id="PF13953"/>
    </source>
</evidence>
<evidence type="ECO:0000256" key="3">
    <source>
        <dbReference type="ARBA" id="ARBA00022448"/>
    </source>
</evidence>
<dbReference type="FunFam" id="2.60.40.3110:FF:000001">
    <property type="entry name" value="Putative fimbrial outer membrane usher"/>
    <property type="match status" value="1"/>
</dbReference>
<keyword evidence="4" id="KW-1134">Transmembrane beta strand</keyword>
<evidence type="ECO:0000256" key="5">
    <source>
        <dbReference type="ARBA" id="ARBA00022558"/>
    </source>
</evidence>
<evidence type="ECO:0000256" key="2">
    <source>
        <dbReference type="ARBA" id="ARBA00008064"/>
    </source>
</evidence>
<protein>
    <submittedName>
        <fullName evidence="12">Outer membrane usher protein FimD</fullName>
    </submittedName>
</protein>
<accession>A0A2D0IVZ2</accession>
<dbReference type="InterPro" id="IPR000015">
    <property type="entry name" value="Fimb_usher"/>
</dbReference>
<dbReference type="Gene3D" id="2.60.40.2070">
    <property type="match status" value="1"/>
</dbReference>
<dbReference type="PANTHER" id="PTHR30451">
    <property type="entry name" value="OUTER MEMBRANE USHER PROTEIN"/>
    <property type="match status" value="1"/>
</dbReference>
<reference evidence="12 13" key="1">
    <citation type="journal article" date="2017" name="Nat. Microbiol.">
        <title>Natural product diversity associated with the nematode symbionts Photorhabdus and Xenorhabdus.</title>
        <authorList>
            <person name="Tobias N.J."/>
            <person name="Wolff H."/>
            <person name="Djahanschiri B."/>
            <person name="Grundmann F."/>
            <person name="Kronenwerth M."/>
            <person name="Shi Y.M."/>
            <person name="Simonyi S."/>
            <person name="Grun P."/>
            <person name="Shapiro-Ilan D."/>
            <person name="Pidot S.J."/>
            <person name="Stinear T.P."/>
            <person name="Ebersberger I."/>
            <person name="Bode H.B."/>
        </authorList>
    </citation>
    <scope>NUCLEOTIDE SEQUENCE [LARGE SCALE GENOMIC DNA]</scope>
    <source>
        <strain evidence="12 13">DSM 16342</strain>
    </source>
</reference>